<evidence type="ECO:0000256" key="3">
    <source>
        <dbReference type="ARBA" id="ARBA00022448"/>
    </source>
</evidence>
<comment type="similarity">
    <text evidence="2">Belongs to the ABC transporter superfamily.</text>
</comment>
<keyword evidence="5" id="KW-0547">Nucleotide-binding</keyword>
<keyword evidence="7" id="KW-0472">Membrane</keyword>
<dbReference type="PANTHER" id="PTHR43297">
    <property type="entry name" value="OLIGOPEPTIDE TRANSPORT ATP-BINDING PROTEIN APPD"/>
    <property type="match status" value="1"/>
</dbReference>
<keyword evidence="4" id="KW-1003">Cell membrane</keyword>
<gene>
    <name evidence="9" type="ORF">C4B24_03130</name>
</gene>
<name>A0A4R0XRL4_9MOLU</name>
<dbReference type="GO" id="GO:0005886">
    <property type="term" value="C:plasma membrane"/>
    <property type="evidence" value="ECO:0007669"/>
    <property type="project" value="UniProtKB-SubCell"/>
</dbReference>
<evidence type="ECO:0000259" key="8">
    <source>
        <dbReference type="PROSITE" id="PS50893"/>
    </source>
</evidence>
<dbReference type="SMART" id="SM00382">
    <property type="entry name" value="AAA"/>
    <property type="match status" value="1"/>
</dbReference>
<comment type="subcellular location">
    <subcellularLocation>
        <location evidence="1">Cell membrane</location>
        <topology evidence="1">Peripheral membrane protein</topology>
    </subcellularLocation>
</comment>
<proteinExistence type="inferred from homology"/>
<evidence type="ECO:0000313" key="10">
    <source>
        <dbReference type="Proteomes" id="UP000294192"/>
    </source>
</evidence>
<evidence type="ECO:0000256" key="2">
    <source>
        <dbReference type="ARBA" id="ARBA00005417"/>
    </source>
</evidence>
<dbReference type="Pfam" id="PF08352">
    <property type="entry name" value="oligo_HPY"/>
    <property type="match status" value="1"/>
</dbReference>
<evidence type="ECO:0000256" key="1">
    <source>
        <dbReference type="ARBA" id="ARBA00004202"/>
    </source>
</evidence>
<dbReference type="PROSITE" id="PS50893">
    <property type="entry name" value="ABC_TRANSPORTER_2"/>
    <property type="match status" value="1"/>
</dbReference>
<dbReference type="SUPFAM" id="SSF52540">
    <property type="entry name" value="P-loop containing nucleoside triphosphate hydrolases"/>
    <property type="match status" value="1"/>
</dbReference>
<evidence type="ECO:0000256" key="5">
    <source>
        <dbReference type="ARBA" id="ARBA00022741"/>
    </source>
</evidence>
<dbReference type="AlphaFoldDB" id="A0A4R0XRL4"/>
<reference evidence="9 10" key="1">
    <citation type="submission" date="2018-02" db="EMBL/GenBank/DDBJ databases">
        <title>Mycoplasma marinum and Mycoplasma todarodis sp. nov., moderately halophilic and psychrotolerant mycoplasmas isolated from cephalopods.</title>
        <authorList>
            <person name="Viver T."/>
        </authorList>
    </citation>
    <scope>NUCLEOTIDE SEQUENCE [LARGE SCALE GENOMIC DNA]</scope>
    <source>
        <strain evidence="9 10">PE</strain>
    </source>
</reference>
<dbReference type="PROSITE" id="PS00211">
    <property type="entry name" value="ABC_TRANSPORTER_1"/>
    <property type="match status" value="1"/>
</dbReference>
<dbReference type="GO" id="GO:0015833">
    <property type="term" value="P:peptide transport"/>
    <property type="evidence" value="ECO:0007669"/>
    <property type="project" value="InterPro"/>
</dbReference>
<dbReference type="CDD" id="cd03257">
    <property type="entry name" value="ABC_NikE_OppD_transporters"/>
    <property type="match status" value="1"/>
</dbReference>
<dbReference type="EMBL" id="PSZO01000014">
    <property type="protein sequence ID" value="TCG11050.1"/>
    <property type="molecule type" value="Genomic_DNA"/>
</dbReference>
<dbReference type="InterPro" id="IPR027417">
    <property type="entry name" value="P-loop_NTPase"/>
</dbReference>
<sequence length="459" mass="52160">MLKKNYIEFAEKQNFKISSSLSKSDYEYSLIVESKRKFNTETELQDIYFILDILKVNYNKNQAKKELLNLLKGQIINEEESVSNNISQLTDFKKTPKKETIVSVENLTVSFKNANNRKQNVNVIRGVTLKVSRGEIVGLIGESGSGKSVTAKTFIGMNVNSITKADSLIISNIQMVVPNTKKVYKRNSKWRNIRGRKVSYIPQNPMTSLNPTMKIYKQILEVMNLCDRYKRMNRKEKIKEIIELLEKFGISNSKERIKLYPHEFSGGMRQRVVIAMSVIARPDIIIADEPTTALDPTIQASVLSLFKIIAKEYNIAIIFVSHDISVISTLCDHVNVFYAGRIVETAPKYELFTNAKHPYTWALLSSMPQSNNGESELFTLDGSPPNFSSLPAGDPFSVRNKYALEADFKEEPPLIRVPGSIDHYAATWLLHPKSPKVKPPNQVDVIAKQVKEDFKNEKQ</sequence>
<dbReference type="InterPro" id="IPR050388">
    <property type="entry name" value="ABC_Ni/Peptide_Import"/>
</dbReference>
<evidence type="ECO:0000256" key="6">
    <source>
        <dbReference type="ARBA" id="ARBA00022840"/>
    </source>
</evidence>
<evidence type="ECO:0000256" key="4">
    <source>
        <dbReference type="ARBA" id="ARBA00022475"/>
    </source>
</evidence>
<dbReference type="RefSeq" id="WP_131599253.1">
    <property type="nucleotide sequence ID" value="NZ_CBDBYK010000013.1"/>
</dbReference>
<protein>
    <submittedName>
        <fullName evidence="9">Peptide ABC transporter ATP-binding protein</fullName>
    </submittedName>
</protein>
<dbReference type="FunFam" id="3.40.50.300:FF:000016">
    <property type="entry name" value="Oligopeptide ABC transporter ATP-binding component"/>
    <property type="match status" value="1"/>
</dbReference>
<dbReference type="Proteomes" id="UP000294192">
    <property type="component" value="Unassembled WGS sequence"/>
</dbReference>
<dbReference type="NCBIfam" id="TIGR01727">
    <property type="entry name" value="oligo_HPY"/>
    <property type="match status" value="1"/>
</dbReference>
<keyword evidence="10" id="KW-1185">Reference proteome</keyword>
<dbReference type="PANTHER" id="PTHR43297:SF2">
    <property type="entry name" value="DIPEPTIDE TRANSPORT ATP-BINDING PROTEIN DPPD"/>
    <property type="match status" value="1"/>
</dbReference>
<dbReference type="Gene3D" id="3.40.50.300">
    <property type="entry name" value="P-loop containing nucleotide triphosphate hydrolases"/>
    <property type="match status" value="1"/>
</dbReference>
<keyword evidence="6 9" id="KW-0067">ATP-binding</keyword>
<dbReference type="InterPro" id="IPR017871">
    <property type="entry name" value="ABC_transporter-like_CS"/>
</dbReference>
<evidence type="ECO:0000256" key="7">
    <source>
        <dbReference type="ARBA" id="ARBA00023136"/>
    </source>
</evidence>
<evidence type="ECO:0000313" key="9">
    <source>
        <dbReference type="EMBL" id="TCG11050.1"/>
    </source>
</evidence>
<dbReference type="InterPro" id="IPR013563">
    <property type="entry name" value="Oligopep_ABC_C"/>
</dbReference>
<dbReference type="InterPro" id="IPR003439">
    <property type="entry name" value="ABC_transporter-like_ATP-bd"/>
</dbReference>
<dbReference type="OrthoDB" id="9806285at2"/>
<feature type="domain" description="ABC transporter" evidence="8">
    <location>
        <begin position="102"/>
        <end position="364"/>
    </location>
</feature>
<dbReference type="GO" id="GO:0016887">
    <property type="term" value="F:ATP hydrolysis activity"/>
    <property type="evidence" value="ECO:0007669"/>
    <property type="project" value="InterPro"/>
</dbReference>
<accession>A0A4R0XRL4</accession>
<dbReference type="Pfam" id="PF00005">
    <property type="entry name" value="ABC_tran"/>
    <property type="match status" value="1"/>
</dbReference>
<keyword evidence="3" id="KW-0813">Transport</keyword>
<comment type="caution">
    <text evidence="9">The sequence shown here is derived from an EMBL/GenBank/DDBJ whole genome shotgun (WGS) entry which is preliminary data.</text>
</comment>
<dbReference type="InterPro" id="IPR003593">
    <property type="entry name" value="AAA+_ATPase"/>
</dbReference>
<dbReference type="GO" id="GO:0005524">
    <property type="term" value="F:ATP binding"/>
    <property type="evidence" value="ECO:0007669"/>
    <property type="project" value="UniProtKB-KW"/>
</dbReference>
<organism evidence="9 10">
    <name type="scientific">Mycoplasma marinum</name>
    <dbReference type="NCBI Taxonomy" id="1937190"/>
    <lineage>
        <taxon>Bacteria</taxon>
        <taxon>Bacillati</taxon>
        <taxon>Mycoplasmatota</taxon>
        <taxon>Mollicutes</taxon>
        <taxon>Mycoplasmataceae</taxon>
        <taxon>Mycoplasma</taxon>
    </lineage>
</organism>